<keyword evidence="2" id="KW-1185">Reference proteome</keyword>
<evidence type="ECO:0000313" key="2">
    <source>
        <dbReference type="Proteomes" id="UP001529510"/>
    </source>
</evidence>
<evidence type="ECO:0000313" key="1">
    <source>
        <dbReference type="EMBL" id="KAL0170561.1"/>
    </source>
</evidence>
<gene>
    <name evidence="1" type="ORF">M9458_035157</name>
</gene>
<dbReference type="Proteomes" id="UP001529510">
    <property type="component" value="Unassembled WGS sequence"/>
</dbReference>
<dbReference type="Pfam" id="PF15578">
    <property type="entry name" value="DUF4662"/>
    <property type="match status" value="1"/>
</dbReference>
<sequence>MEQRHTRRNRALSTRLRGFVVEGISSIRDPLDHSYSCGLEERYLKNAAILPDLRPAASSSSVTPLCQAEDVQGYQDIYHSVAAPVMKTRCGRHRPYSLELGLEIKQHLWETLSCPSLVETEQPDGRILIAESFSTNNRSFAPQIHVDISEEP</sequence>
<name>A0ABD0PAD7_CIRMR</name>
<protein>
    <submittedName>
        <fullName evidence="1">Uncharacterized protein</fullName>
    </submittedName>
</protein>
<comment type="caution">
    <text evidence="1">The sequence shown here is derived from an EMBL/GenBank/DDBJ whole genome shotgun (WGS) entry which is preliminary data.</text>
</comment>
<feature type="non-terminal residue" evidence="1">
    <location>
        <position position="152"/>
    </location>
</feature>
<dbReference type="InterPro" id="IPR028970">
    <property type="entry name" value="DUF4662"/>
</dbReference>
<accession>A0ABD0PAD7</accession>
<dbReference type="EMBL" id="JAMKFB020000017">
    <property type="protein sequence ID" value="KAL0170561.1"/>
    <property type="molecule type" value="Genomic_DNA"/>
</dbReference>
<dbReference type="AlphaFoldDB" id="A0ABD0PAD7"/>
<organism evidence="1 2">
    <name type="scientific">Cirrhinus mrigala</name>
    <name type="common">Mrigala</name>
    <dbReference type="NCBI Taxonomy" id="683832"/>
    <lineage>
        <taxon>Eukaryota</taxon>
        <taxon>Metazoa</taxon>
        <taxon>Chordata</taxon>
        <taxon>Craniata</taxon>
        <taxon>Vertebrata</taxon>
        <taxon>Euteleostomi</taxon>
        <taxon>Actinopterygii</taxon>
        <taxon>Neopterygii</taxon>
        <taxon>Teleostei</taxon>
        <taxon>Ostariophysi</taxon>
        <taxon>Cypriniformes</taxon>
        <taxon>Cyprinidae</taxon>
        <taxon>Labeoninae</taxon>
        <taxon>Labeonini</taxon>
        <taxon>Cirrhinus</taxon>
    </lineage>
</organism>
<proteinExistence type="predicted"/>
<reference evidence="1 2" key="1">
    <citation type="submission" date="2024-05" db="EMBL/GenBank/DDBJ databases">
        <title>Genome sequencing and assembly of Indian major carp, Cirrhinus mrigala (Hamilton, 1822).</title>
        <authorList>
            <person name="Mohindra V."/>
            <person name="Chowdhury L.M."/>
            <person name="Lal K."/>
            <person name="Jena J.K."/>
        </authorList>
    </citation>
    <scope>NUCLEOTIDE SEQUENCE [LARGE SCALE GENOMIC DNA]</scope>
    <source>
        <strain evidence="1">CM1030</strain>
        <tissue evidence="1">Blood</tissue>
    </source>
</reference>